<dbReference type="PROSITE" id="PS51257">
    <property type="entry name" value="PROKAR_LIPOPROTEIN"/>
    <property type="match status" value="1"/>
</dbReference>
<reference evidence="2 3" key="1">
    <citation type="submission" date="2016-10" db="EMBL/GenBank/DDBJ databases">
        <authorList>
            <person name="de Groot N.N."/>
        </authorList>
    </citation>
    <scope>NUCLEOTIDE SEQUENCE [LARGE SCALE GENOMIC DNA]</scope>
    <source>
        <strain evidence="2 3">CGMCC 1.10825</strain>
    </source>
</reference>
<evidence type="ECO:0000256" key="1">
    <source>
        <dbReference type="SAM" id="SignalP"/>
    </source>
</evidence>
<protein>
    <submittedName>
        <fullName evidence="2">YD repeat-containing protein</fullName>
    </submittedName>
</protein>
<dbReference type="RefSeq" id="WP_091101239.1">
    <property type="nucleotide sequence ID" value="NZ_FNXE01000039.1"/>
</dbReference>
<keyword evidence="3" id="KW-1185">Reference proteome</keyword>
<feature type="signal peptide" evidence="1">
    <location>
        <begin position="1"/>
        <end position="22"/>
    </location>
</feature>
<dbReference type="OrthoDB" id="1444189at2"/>
<evidence type="ECO:0000313" key="2">
    <source>
        <dbReference type="EMBL" id="SEH95831.1"/>
    </source>
</evidence>
<sequence>MKTIFQKTIVLFLAAVALSSCSKDDDINPEGNGNGDLLLVEEKVNGQTLLTYEYDARNRAIVWTQYVNGEIHTTHSFTYDDSDRMIAQERRHNGQVFLKESYSYESDERPVSGVWTYIGNSGNVSTVSTVQYTYDQNTVTETVDIEDVGTIINSYVFDSKGNSIQHKIGQGVVDYGDFDGKSGVYARHPWSWKTLQINNYQSVKTTAAGMVISDHIYKYTYNDAGYPIKAKVYDRQTEELVETREYNYIKAN</sequence>
<gene>
    <name evidence="2" type="ORF">SAMN02927937_02386</name>
</gene>
<dbReference type="AlphaFoldDB" id="A0A1H6M3M4"/>
<dbReference type="STRING" id="1159016.SAMN02927937_02386"/>
<organism evidence="2 3">
    <name type="scientific">Paenimyroides marinum</name>
    <dbReference type="NCBI Taxonomy" id="1159016"/>
    <lineage>
        <taxon>Bacteria</taxon>
        <taxon>Pseudomonadati</taxon>
        <taxon>Bacteroidota</taxon>
        <taxon>Flavobacteriia</taxon>
        <taxon>Flavobacteriales</taxon>
        <taxon>Flavobacteriaceae</taxon>
        <taxon>Paenimyroides</taxon>
    </lineage>
</organism>
<dbReference type="EMBL" id="FNXE01000039">
    <property type="protein sequence ID" value="SEH95831.1"/>
    <property type="molecule type" value="Genomic_DNA"/>
</dbReference>
<accession>A0A1H6M3M4</accession>
<dbReference type="Gene3D" id="2.180.10.10">
    <property type="entry name" value="RHS repeat-associated core"/>
    <property type="match status" value="1"/>
</dbReference>
<name>A0A1H6M3M4_9FLAO</name>
<feature type="chain" id="PRO_5011633900" evidence="1">
    <location>
        <begin position="23"/>
        <end position="252"/>
    </location>
</feature>
<keyword evidence="1" id="KW-0732">Signal</keyword>
<proteinExistence type="predicted"/>
<dbReference type="Proteomes" id="UP000199634">
    <property type="component" value="Unassembled WGS sequence"/>
</dbReference>
<evidence type="ECO:0000313" key="3">
    <source>
        <dbReference type="Proteomes" id="UP000199634"/>
    </source>
</evidence>